<sequence length="119" mass="13273">MLSVIWVSTASLMVVVSGCYHFYNKWIESSSRDVEYCVVCISEVSKGEKLGWLRCGHGFHDGCIDAWLKVGTTCPICRVNVVPKRSFLVSSMVSRAVKWIQNPLSSEITLAFCESVGYV</sequence>
<dbReference type="Pfam" id="PF13639">
    <property type="entry name" value="zf-RING_2"/>
    <property type="match status" value="1"/>
</dbReference>
<dbReference type="EC" id="2.3.2.27" evidence="3"/>
<dbReference type="Gene3D" id="3.30.40.10">
    <property type="entry name" value="Zinc/RING finger domain, C3HC4 (zinc finger)"/>
    <property type="match status" value="1"/>
</dbReference>
<dbReference type="EMBL" id="VEPZ02000778">
    <property type="protein sequence ID" value="KAE8719965.1"/>
    <property type="molecule type" value="Genomic_DNA"/>
</dbReference>
<feature type="domain" description="RING-type" evidence="13">
    <location>
        <begin position="37"/>
        <end position="78"/>
    </location>
</feature>
<evidence type="ECO:0000256" key="5">
    <source>
        <dbReference type="ARBA" id="ARBA00022723"/>
    </source>
</evidence>
<dbReference type="GO" id="GO:0016567">
    <property type="term" value="P:protein ubiquitination"/>
    <property type="evidence" value="ECO:0007669"/>
    <property type="project" value="UniProtKB-UniPathway"/>
</dbReference>
<dbReference type="SUPFAM" id="SSF57850">
    <property type="entry name" value="RING/U-box"/>
    <property type="match status" value="1"/>
</dbReference>
<keyword evidence="7" id="KW-0862">Zinc</keyword>
<dbReference type="InterPro" id="IPR001841">
    <property type="entry name" value="Znf_RING"/>
</dbReference>
<dbReference type="SMART" id="SM00184">
    <property type="entry name" value="RING"/>
    <property type="match status" value="1"/>
</dbReference>
<dbReference type="PROSITE" id="PS50089">
    <property type="entry name" value="ZF_RING_2"/>
    <property type="match status" value="1"/>
</dbReference>
<keyword evidence="9 12" id="KW-0472">Membrane</keyword>
<feature type="transmembrane region" description="Helical" evidence="12">
    <location>
        <begin position="6"/>
        <end position="23"/>
    </location>
</feature>
<comment type="catalytic activity">
    <reaction evidence="1">
        <text>S-ubiquitinyl-[E2 ubiquitin-conjugating enzyme]-L-cysteine + [acceptor protein]-L-lysine = [E2 ubiquitin-conjugating enzyme]-L-cysteine + N(6)-ubiquitinyl-[acceptor protein]-L-lysine.</text>
        <dbReference type="EC" id="2.3.2.27"/>
    </reaction>
</comment>
<dbReference type="PANTHER" id="PTHR46539:SF21">
    <property type="entry name" value="LOW QUALITY PROTEIN: RING-H2 FINGER PROTEIN ATL3-LIKE"/>
    <property type="match status" value="1"/>
</dbReference>
<keyword evidence="8 12" id="KW-1133">Transmembrane helix</keyword>
<evidence type="ECO:0000256" key="8">
    <source>
        <dbReference type="ARBA" id="ARBA00022989"/>
    </source>
</evidence>
<keyword evidence="5" id="KW-0479">Metal-binding</keyword>
<evidence type="ECO:0000256" key="1">
    <source>
        <dbReference type="ARBA" id="ARBA00000900"/>
    </source>
</evidence>
<gene>
    <name evidence="14" type="ORF">F3Y22_tig00109923pilonHSYRG00028</name>
</gene>
<dbReference type="UniPathway" id="UPA00143"/>
<evidence type="ECO:0000256" key="4">
    <source>
        <dbReference type="ARBA" id="ARBA00022692"/>
    </source>
</evidence>
<reference evidence="14" key="1">
    <citation type="submission" date="2019-09" db="EMBL/GenBank/DDBJ databases">
        <title>Draft genome information of white flower Hibiscus syriacus.</title>
        <authorList>
            <person name="Kim Y.-M."/>
        </authorList>
    </citation>
    <scope>NUCLEOTIDE SEQUENCE [LARGE SCALE GENOMIC DNA]</scope>
    <source>
        <strain evidence="14">YM2019G1</strain>
        <tissue evidence="14">Leaf</tissue>
    </source>
</reference>
<accession>A0A6A3BTV1</accession>
<evidence type="ECO:0000256" key="6">
    <source>
        <dbReference type="ARBA" id="ARBA00022771"/>
    </source>
</evidence>
<dbReference type="GO" id="GO:0008270">
    <property type="term" value="F:zinc ion binding"/>
    <property type="evidence" value="ECO:0007669"/>
    <property type="project" value="UniProtKB-KW"/>
</dbReference>
<evidence type="ECO:0000256" key="12">
    <source>
        <dbReference type="SAM" id="Phobius"/>
    </source>
</evidence>
<dbReference type="PANTHER" id="PTHR46539">
    <property type="entry name" value="E3 UBIQUITIN-PROTEIN LIGASE ATL42"/>
    <property type="match status" value="1"/>
</dbReference>
<protein>
    <recommendedName>
        <fullName evidence="3">RING-type E3 ubiquitin transferase</fullName>
        <ecNumber evidence="3">2.3.2.27</ecNumber>
    </recommendedName>
</protein>
<evidence type="ECO:0000256" key="11">
    <source>
        <dbReference type="PROSITE-ProRule" id="PRU00175"/>
    </source>
</evidence>
<comment type="caution">
    <text evidence="14">The sequence shown here is derived from an EMBL/GenBank/DDBJ whole genome shotgun (WGS) entry which is preliminary data.</text>
</comment>
<dbReference type="GO" id="GO:0061630">
    <property type="term" value="F:ubiquitin protein ligase activity"/>
    <property type="evidence" value="ECO:0007669"/>
    <property type="project" value="UniProtKB-EC"/>
</dbReference>
<keyword evidence="4 12" id="KW-0812">Transmembrane</keyword>
<comment type="similarity">
    <text evidence="10">Belongs to the RING-type zinc finger family. ATL subfamily.</text>
</comment>
<evidence type="ECO:0000313" key="14">
    <source>
        <dbReference type="EMBL" id="KAE8719965.1"/>
    </source>
</evidence>
<evidence type="ECO:0000256" key="7">
    <source>
        <dbReference type="ARBA" id="ARBA00022833"/>
    </source>
</evidence>
<proteinExistence type="inferred from homology"/>
<evidence type="ECO:0000259" key="13">
    <source>
        <dbReference type="PROSITE" id="PS50089"/>
    </source>
</evidence>
<evidence type="ECO:0000256" key="10">
    <source>
        <dbReference type="ARBA" id="ARBA00024209"/>
    </source>
</evidence>
<dbReference type="AlphaFoldDB" id="A0A6A3BTV1"/>
<keyword evidence="6 11" id="KW-0863">Zinc-finger</keyword>
<dbReference type="GO" id="GO:0016020">
    <property type="term" value="C:membrane"/>
    <property type="evidence" value="ECO:0007669"/>
    <property type="project" value="UniProtKB-SubCell"/>
</dbReference>
<organism evidence="14">
    <name type="scientific">Hibiscus syriacus</name>
    <name type="common">Rose of Sharon</name>
    <dbReference type="NCBI Taxonomy" id="106335"/>
    <lineage>
        <taxon>Eukaryota</taxon>
        <taxon>Viridiplantae</taxon>
        <taxon>Streptophyta</taxon>
        <taxon>Embryophyta</taxon>
        <taxon>Tracheophyta</taxon>
        <taxon>Spermatophyta</taxon>
        <taxon>Magnoliopsida</taxon>
        <taxon>eudicotyledons</taxon>
        <taxon>Gunneridae</taxon>
        <taxon>Pentapetalae</taxon>
        <taxon>rosids</taxon>
        <taxon>malvids</taxon>
        <taxon>Malvales</taxon>
        <taxon>Malvaceae</taxon>
        <taxon>Malvoideae</taxon>
        <taxon>Hibiscus</taxon>
    </lineage>
</organism>
<evidence type="ECO:0000256" key="2">
    <source>
        <dbReference type="ARBA" id="ARBA00004370"/>
    </source>
</evidence>
<comment type="subcellular location">
    <subcellularLocation>
        <location evidence="2">Membrane</location>
    </subcellularLocation>
</comment>
<name>A0A6A3BTV1_HIBSY</name>
<dbReference type="InterPro" id="IPR013083">
    <property type="entry name" value="Znf_RING/FYVE/PHD"/>
</dbReference>
<evidence type="ECO:0000256" key="9">
    <source>
        <dbReference type="ARBA" id="ARBA00023136"/>
    </source>
</evidence>
<evidence type="ECO:0000256" key="3">
    <source>
        <dbReference type="ARBA" id="ARBA00012483"/>
    </source>
</evidence>